<reference evidence="9" key="1">
    <citation type="submission" date="2023-01" db="EMBL/GenBank/DDBJ databases">
        <title>The chitinases involved in constricting ring structure development in the nematode-trapping fungus Drechslerella dactyloides.</title>
        <authorList>
            <person name="Wang R."/>
            <person name="Zhang L."/>
            <person name="Tang P."/>
            <person name="Li S."/>
            <person name="Liang L."/>
        </authorList>
    </citation>
    <scope>NUCLEOTIDE SEQUENCE</scope>
    <source>
        <strain evidence="9">YMF1.00031</strain>
    </source>
</reference>
<evidence type="ECO:0000256" key="8">
    <source>
        <dbReference type="SAM" id="MobiDB-lite"/>
    </source>
</evidence>
<evidence type="ECO:0000256" key="2">
    <source>
        <dbReference type="ARBA" id="ARBA00007117"/>
    </source>
</evidence>
<evidence type="ECO:0000313" key="9">
    <source>
        <dbReference type="EMBL" id="KAJ6257003.1"/>
    </source>
</evidence>
<feature type="compositionally biased region" description="Basic and acidic residues" evidence="8">
    <location>
        <begin position="223"/>
        <end position="233"/>
    </location>
</feature>
<dbReference type="EMBL" id="JAQGDS010000011">
    <property type="protein sequence ID" value="KAJ6257003.1"/>
    <property type="molecule type" value="Genomic_DNA"/>
</dbReference>
<keyword evidence="10" id="KW-1185">Reference proteome</keyword>
<feature type="compositionally biased region" description="Acidic residues" evidence="8">
    <location>
        <begin position="336"/>
        <end position="378"/>
    </location>
</feature>
<dbReference type="GO" id="GO:0005634">
    <property type="term" value="C:nucleus"/>
    <property type="evidence" value="ECO:0007669"/>
    <property type="project" value="UniProtKB-SubCell"/>
</dbReference>
<gene>
    <name evidence="9" type="ORF">Dda_7886</name>
</gene>
<comment type="function">
    <text evidence="7">Component of the NuA4 histone acetyltransferase complex which is involved in transcriptional activation of selected genes principally by acetylation of nucleosomal histone H4 and H2A. The NuA4 complex is also involved in DNA repair.</text>
</comment>
<comment type="caution">
    <text evidence="9">The sequence shown here is derived from an EMBL/GenBank/DDBJ whole genome shotgun (WGS) entry which is preliminary data.</text>
</comment>
<evidence type="ECO:0000256" key="6">
    <source>
        <dbReference type="ARBA" id="ARBA00023242"/>
    </source>
</evidence>
<feature type="compositionally biased region" description="Low complexity" evidence="8">
    <location>
        <begin position="310"/>
        <end position="320"/>
    </location>
</feature>
<proteinExistence type="inferred from homology"/>
<dbReference type="AlphaFoldDB" id="A0AAD6NHQ3"/>
<feature type="compositionally biased region" description="Basic residues" evidence="8">
    <location>
        <begin position="321"/>
        <end position="330"/>
    </location>
</feature>
<dbReference type="InterPro" id="IPR012423">
    <property type="entry name" value="Eaf7/MRGBP"/>
</dbReference>
<feature type="compositionally biased region" description="Low complexity" evidence="8">
    <location>
        <begin position="211"/>
        <end position="221"/>
    </location>
</feature>
<keyword evidence="5" id="KW-0804">Transcription</keyword>
<evidence type="ECO:0000256" key="3">
    <source>
        <dbReference type="ARBA" id="ARBA00022853"/>
    </source>
</evidence>
<keyword evidence="6" id="KW-0539">Nucleus</keyword>
<evidence type="ECO:0000256" key="7">
    <source>
        <dbReference type="ARBA" id="ARBA00025178"/>
    </source>
</evidence>
<dbReference type="Proteomes" id="UP001221413">
    <property type="component" value="Unassembled WGS sequence"/>
</dbReference>
<name>A0AAD6NHQ3_DREDA</name>
<dbReference type="PANTHER" id="PTHR13581">
    <property type="entry name" value="MRG-BINDING PROTEIN"/>
    <property type="match status" value="1"/>
</dbReference>
<keyword evidence="3" id="KW-0156">Chromatin regulator</keyword>
<protein>
    <submittedName>
        <fullName evidence="9">Chromatin modification-related protein EAF7</fullName>
    </submittedName>
</protein>
<feature type="compositionally biased region" description="Acidic residues" evidence="8">
    <location>
        <begin position="243"/>
        <end position="266"/>
    </location>
</feature>
<dbReference type="PANTHER" id="PTHR13581:SF5">
    <property type="entry name" value="MRG_MORF4L-BINDING PROTEIN"/>
    <property type="match status" value="1"/>
</dbReference>
<comment type="subcellular location">
    <subcellularLocation>
        <location evidence="1">Nucleus</location>
    </subcellularLocation>
</comment>
<keyword evidence="4" id="KW-0805">Transcription regulation</keyword>
<dbReference type="GO" id="GO:0006357">
    <property type="term" value="P:regulation of transcription by RNA polymerase II"/>
    <property type="evidence" value="ECO:0007669"/>
    <property type="project" value="TreeGrafter"/>
</dbReference>
<dbReference type="GO" id="GO:0006325">
    <property type="term" value="P:chromatin organization"/>
    <property type="evidence" value="ECO:0007669"/>
    <property type="project" value="UniProtKB-KW"/>
</dbReference>
<dbReference type="Pfam" id="PF07904">
    <property type="entry name" value="Eaf7"/>
    <property type="match status" value="1"/>
</dbReference>
<evidence type="ECO:0000256" key="4">
    <source>
        <dbReference type="ARBA" id="ARBA00023015"/>
    </source>
</evidence>
<accession>A0AAD6NHQ3</accession>
<evidence type="ECO:0000256" key="1">
    <source>
        <dbReference type="ARBA" id="ARBA00004123"/>
    </source>
</evidence>
<evidence type="ECO:0000313" key="10">
    <source>
        <dbReference type="Proteomes" id="UP001221413"/>
    </source>
</evidence>
<evidence type="ECO:0000256" key="5">
    <source>
        <dbReference type="ARBA" id="ARBA00023163"/>
    </source>
</evidence>
<dbReference type="GO" id="GO:0035267">
    <property type="term" value="C:NuA4 histone acetyltransferase complex"/>
    <property type="evidence" value="ECO:0007669"/>
    <property type="project" value="TreeGrafter"/>
</dbReference>
<sequence length="417" mass="45887">MQLRFTIIHDSPIKDESRRLLIANLKPFGYRMGPKKRTGAAIEAVVQTKKPIQRPTSEPQPSEEMFKYLPPVLTPDNWTDEQEITLFKAIIKWKPAGTTALRFTHAQPAQLLTAATGMHKHFRMLSIANLMKNHGVADTHTNIPGIWAKLATLYNLEAVDDQEEMQDDADESPIPLVDFDLPDDYYFLKMERCFASEPSPEVEDDKPTKPAPTSTRKAATTKAKKETKAETTRRGAKRRKVEEEEQKEDGGEEGDEESDDVTEEEASAPAPAVAPKRKGRAGQAKSGPGTAKSTPAPDDNDDAKKKGKGKPAAPAATKPKPQGKRGRPTAKKKEPEEEEVENDETAEEEDESGESEGGSEEASEQEEEEEEASGDEDPPSPTSTRRSRSVASTRVPPKGKKAKAPKGSGVRRSTRKK</sequence>
<feature type="region of interest" description="Disordered" evidence="8">
    <location>
        <begin position="196"/>
        <end position="417"/>
    </location>
</feature>
<organism evidence="9 10">
    <name type="scientific">Drechslerella dactyloides</name>
    <name type="common">Nematode-trapping fungus</name>
    <name type="synonym">Arthrobotrys dactyloides</name>
    <dbReference type="NCBI Taxonomy" id="74499"/>
    <lineage>
        <taxon>Eukaryota</taxon>
        <taxon>Fungi</taxon>
        <taxon>Dikarya</taxon>
        <taxon>Ascomycota</taxon>
        <taxon>Pezizomycotina</taxon>
        <taxon>Orbiliomycetes</taxon>
        <taxon>Orbiliales</taxon>
        <taxon>Orbiliaceae</taxon>
        <taxon>Drechslerella</taxon>
    </lineage>
</organism>
<comment type="similarity">
    <text evidence="2">Belongs to the EAF7 family.</text>
</comment>